<dbReference type="InterPro" id="IPR025110">
    <property type="entry name" value="AMP-bd_C"/>
</dbReference>
<evidence type="ECO:0000256" key="2">
    <source>
        <dbReference type="SAM" id="MobiDB-lite"/>
    </source>
</evidence>
<dbReference type="PATRIC" id="fig|1114960.4.peg.4880"/>
<reference evidence="5 6" key="1">
    <citation type="submission" date="2011-12" db="EMBL/GenBank/DDBJ databases">
        <authorList>
            <person name="Kriszt B."/>
            <person name="Tancsics A."/>
            <person name="Cserhati M."/>
            <person name="Toth A."/>
            <person name="Nagy I."/>
            <person name="Horvath B."/>
            <person name="Tamura T."/>
            <person name="Kukolya J."/>
            <person name="Szoboszlay S."/>
        </authorList>
    </citation>
    <scope>NUCLEOTIDE SEQUENCE [LARGE SCALE GENOMIC DNA]</scope>
    <source>
        <strain evidence="5 6">AK37</strain>
    </source>
</reference>
<dbReference type="SUPFAM" id="SSF56801">
    <property type="entry name" value="Acetyl-CoA synthetase-like"/>
    <property type="match status" value="1"/>
</dbReference>
<dbReference type="InterPro" id="IPR020845">
    <property type="entry name" value="AMP-binding_CS"/>
</dbReference>
<evidence type="ECO:0000313" key="5">
    <source>
        <dbReference type="EMBL" id="EHK80548.1"/>
    </source>
</evidence>
<dbReference type="Pfam" id="PF00501">
    <property type="entry name" value="AMP-binding"/>
    <property type="match status" value="1"/>
</dbReference>
<dbReference type="EMBL" id="AHBW01000066">
    <property type="protein sequence ID" value="EHK80548.1"/>
    <property type="molecule type" value="Genomic_DNA"/>
</dbReference>
<protein>
    <submittedName>
        <fullName evidence="5">Acyl-CoA synthetase</fullName>
    </submittedName>
</protein>
<feature type="domain" description="AMP-binding enzyme C-terminal" evidence="4">
    <location>
        <begin position="410"/>
        <end position="482"/>
    </location>
</feature>
<dbReference type="AlphaFoldDB" id="H0JYE6"/>
<feature type="region of interest" description="Disordered" evidence="2">
    <location>
        <begin position="1"/>
        <end position="28"/>
    </location>
</feature>
<dbReference type="GO" id="GO:0006631">
    <property type="term" value="P:fatty acid metabolic process"/>
    <property type="evidence" value="ECO:0007669"/>
    <property type="project" value="TreeGrafter"/>
</dbReference>
<dbReference type="InterPro" id="IPR045851">
    <property type="entry name" value="AMP-bd_C_sf"/>
</dbReference>
<dbReference type="PANTHER" id="PTHR43201">
    <property type="entry name" value="ACYL-COA SYNTHETASE"/>
    <property type="match status" value="1"/>
</dbReference>
<comment type="caution">
    <text evidence="5">The sequence shown here is derived from an EMBL/GenBank/DDBJ whole genome shotgun (WGS) entry which is preliminary data.</text>
</comment>
<accession>H0JYE6</accession>
<dbReference type="InterPro" id="IPR042099">
    <property type="entry name" value="ANL_N_sf"/>
</dbReference>
<dbReference type="NCBIfam" id="NF005858">
    <property type="entry name" value="PRK07787.1"/>
    <property type="match status" value="1"/>
</dbReference>
<gene>
    <name evidence="5" type="ORF">AK37_23954</name>
</gene>
<feature type="domain" description="AMP-dependent synthetase/ligase" evidence="3">
    <location>
        <begin position="37"/>
        <end position="358"/>
    </location>
</feature>
<name>H0JYE6_9NOCA</name>
<evidence type="ECO:0000313" key="6">
    <source>
        <dbReference type="Proteomes" id="UP000005064"/>
    </source>
</evidence>
<feature type="compositionally biased region" description="Basic and acidic residues" evidence="2">
    <location>
        <begin position="1"/>
        <end position="15"/>
    </location>
</feature>
<dbReference type="Gene3D" id="3.30.300.30">
    <property type="match status" value="1"/>
</dbReference>
<dbReference type="Proteomes" id="UP000005064">
    <property type="component" value="Unassembled WGS sequence"/>
</dbReference>
<evidence type="ECO:0000259" key="4">
    <source>
        <dbReference type="Pfam" id="PF13193"/>
    </source>
</evidence>
<dbReference type="Gene3D" id="3.40.50.12780">
    <property type="entry name" value="N-terminal domain of ligase-like"/>
    <property type="match status" value="1"/>
</dbReference>
<sequence length="496" mass="51727">MDRAPRDTVRQDVEKGPPPMTTTTPVPLLTSLTESGAGSDDRSAVRVGDVSLTRSELIAAAAAVADEVAGSSRVAVDATASIETVIATTGCLMAGVAAVPVPPDSGPAERAHILKDSGAQLWLGAAPEDVTLPAIPVDASARSSSSHAEADPGSAAMIMYTSGTTGAPKGVVLSRSAVAAGLDGLAEAWNWTSDDTLVHGLPLFHVHGLILGVVGALRQGSPLVHTVRPKPEAYAAAGGSLYFGVPTVWSRVAADESSARALSSARLLVSGSAPLPVPVFERMLALTGSAPIERYGMSETIITISTRHDGERRPGWVGLPIHGVSTRLRDQAGNLVPHDGETLGQLEVSGATLFDGYLNNPEKTAESMTEDGWFKTGDIAVIDDQGFHRIVGRESVDMIKSGGYRIGAGEVEHALLNHAGVQEAAVVGVPDDDLGQRIVAYVVGDLRDPGELSDFVAQTLSIHKRPREIRTADALPRNAMGKVQKKLLVEDYLAGK</sequence>
<evidence type="ECO:0000256" key="1">
    <source>
        <dbReference type="ARBA" id="ARBA00006432"/>
    </source>
</evidence>
<evidence type="ECO:0000259" key="3">
    <source>
        <dbReference type="Pfam" id="PF00501"/>
    </source>
</evidence>
<organism evidence="5 6">
    <name type="scientific">Rhodococcus pyridinivorans AK37</name>
    <dbReference type="NCBI Taxonomy" id="1114960"/>
    <lineage>
        <taxon>Bacteria</taxon>
        <taxon>Bacillati</taxon>
        <taxon>Actinomycetota</taxon>
        <taxon>Actinomycetes</taxon>
        <taxon>Mycobacteriales</taxon>
        <taxon>Nocardiaceae</taxon>
        <taxon>Rhodococcus</taxon>
    </lineage>
</organism>
<proteinExistence type="inferred from homology"/>
<dbReference type="InterPro" id="IPR000873">
    <property type="entry name" value="AMP-dep_synth/lig_dom"/>
</dbReference>
<comment type="similarity">
    <text evidence="1">Belongs to the ATP-dependent AMP-binding enzyme family.</text>
</comment>
<dbReference type="GO" id="GO:0031956">
    <property type="term" value="F:medium-chain fatty acid-CoA ligase activity"/>
    <property type="evidence" value="ECO:0007669"/>
    <property type="project" value="TreeGrafter"/>
</dbReference>
<dbReference type="PANTHER" id="PTHR43201:SF8">
    <property type="entry name" value="ACYL-COA SYNTHETASE FAMILY MEMBER 3"/>
    <property type="match status" value="1"/>
</dbReference>
<dbReference type="PROSITE" id="PS00455">
    <property type="entry name" value="AMP_BINDING"/>
    <property type="match status" value="1"/>
</dbReference>
<dbReference type="Pfam" id="PF13193">
    <property type="entry name" value="AMP-binding_C"/>
    <property type="match status" value="1"/>
</dbReference>